<dbReference type="InterPro" id="IPR003370">
    <property type="entry name" value="Chromate_transpt"/>
</dbReference>
<evidence type="ECO:0000256" key="3">
    <source>
        <dbReference type="ARBA" id="ARBA00007381"/>
    </source>
</evidence>
<keyword evidence="5 8" id="KW-0812">Transmembrane</keyword>
<feature type="transmembrane region" description="Helical" evidence="8">
    <location>
        <begin position="110"/>
        <end position="130"/>
    </location>
</feature>
<sequence length="176" mass="18634">MNDTLIALAVIFSQLSLLAFGGGNTILPEMQRQVVDVHHWMPASEFSALFALAQAAPGPNLMIVTLVGWHVAGWAGMLVTSVAKFGPSSLVTILALHAWERFKDRPWRRYAQLGLVPVTAGIVAASAVLIAKASDPTAIAWGITALTAALSLKTRVHPLWLLAAGSLIGLTGFGQM</sequence>
<dbReference type="Proteomes" id="UP000248918">
    <property type="component" value="Unassembled WGS sequence"/>
</dbReference>
<dbReference type="InterPro" id="IPR052518">
    <property type="entry name" value="CHR_Transporter"/>
</dbReference>
<dbReference type="PANTHER" id="PTHR43663:SF1">
    <property type="entry name" value="CHROMATE TRANSPORTER"/>
    <property type="match status" value="1"/>
</dbReference>
<dbReference type="PANTHER" id="PTHR43663">
    <property type="entry name" value="CHROMATE TRANSPORT PROTEIN-RELATED"/>
    <property type="match status" value="1"/>
</dbReference>
<dbReference type="InterPro" id="IPR018181">
    <property type="entry name" value="Heat_shock_70_CS"/>
</dbReference>
<dbReference type="EMBL" id="QLTK01000010">
    <property type="protein sequence ID" value="RAS29812.1"/>
    <property type="molecule type" value="Genomic_DNA"/>
</dbReference>
<keyword evidence="4" id="KW-1003">Cell membrane</keyword>
<dbReference type="OrthoDB" id="556585at2"/>
<feature type="transmembrane region" description="Helical" evidence="8">
    <location>
        <begin position="6"/>
        <end position="27"/>
    </location>
</feature>
<name>A0A329C7Y1_9BURK</name>
<dbReference type="GO" id="GO:0015109">
    <property type="term" value="F:chromate transmembrane transporter activity"/>
    <property type="evidence" value="ECO:0007669"/>
    <property type="project" value="InterPro"/>
</dbReference>
<accession>A0A329C7Y1</accession>
<evidence type="ECO:0000256" key="4">
    <source>
        <dbReference type="ARBA" id="ARBA00022475"/>
    </source>
</evidence>
<gene>
    <name evidence="9" type="ORF">BX591_11088</name>
</gene>
<evidence type="ECO:0000313" key="9">
    <source>
        <dbReference type="EMBL" id="RAS29812.1"/>
    </source>
</evidence>
<dbReference type="AlphaFoldDB" id="A0A329C7Y1"/>
<feature type="transmembrane region" description="Helical" evidence="8">
    <location>
        <begin position="75"/>
        <end position="98"/>
    </location>
</feature>
<evidence type="ECO:0000256" key="5">
    <source>
        <dbReference type="ARBA" id="ARBA00022692"/>
    </source>
</evidence>
<comment type="subcellular location">
    <subcellularLocation>
        <location evidence="1">Cell membrane</location>
        <topology evidence="1">Multi-pass membrane protein</topology>
    </subcellularLocation>
</comment>
<dbReference type="STRING" id="1169143.GCA_000383275_05992"/>
<evidence type="ECO:0000256" key="1">
    <source>
        <dbReference type="ARBA" id="ARBA00004651"/>
    </source>
</evidence>
<evidence type="ECO:0000313" key="10">
    <source>
        <dbReference type="Proteomes" id="UP000248918"/>
    </source>
</evidence>
<evidence type="ECO:0000256" key="6">
    <source>
        <dbReference type="ARBA" id="ARBA00022989"/>
    </source>
</evidence>
<evidence type="ECO:0000256" key="7">
    <source>
        <dbReference type="ARBA" id="ARBA00023136"/>
    </source>
</evidence>
<keyword evidence="7 8" id="KW-0472">Membrane</keyword>
<protein>
    <submittedName>
        <fullName evidence="9">Chromate transporter</fullName>
    </submittedName>
</protein>
<feature type="transmembrane region" description="Helical" evidence="8">
    <location>
        <begin position="159"/>
        <end position="175"/>
    </location>
</feature>
<comment type="caution">
    <text evidence="9">The sequence shown here is derived from an EMBL/GenBank/DDBJ whole genome shotgun (WGS) entry which is preliminary data.</text>
</comment>
<organism evidence="9 10">
    <name type="scientific">Paraburkholderia bryophila</name>
    <dbReference type="NCBI Taxonomy" id="420952"/>
    <lineage>
        <taxon>Bacteria</taxon>
        <taxon>Pseudomonadati</taxon>
        <taxon>Pseudomonadota</taxon>
        <taxon>Betaproteobacteria</taxon>
        <taxon>Burkholderiales</taxon>
        <taxon>Burkholderiaceae</taxon>
        <taxon>Paraburkholderia</taxon>
    </lineage>
</organism>
<proteinExistence type="inferred from homology"/>
<comment type="similarity">
    <text evidence="2">Belongs to the chromate ion transporter (CHR) (TC 2.A.51) family.</text>
</comment>
<comment type="similarity">
    <text evidence="3">Belongs to the heat shock protein 70 family.</text>
</comment>
<dbReference type="PROSITE" id="PS01036">
    <property type="entry name" value="HSP70_3"/>
    <property type="match status" value="1"/>
</dbReference>
<evidence type="ECO:0000256" key="8">
    <source>
        <dbReference type="SAM" id="Phobius"/>
    </source>
</evidence>
<feature type="transmembrane region" description="Helical" evidence="8">
    <location>
        <begin position="48"/>
        <end position="69"/>
    </location>
</feature>
<keyword evidence="6 8" id="KW-1133">Transmembrane helix</keyword>
<evidence type="ECO:0000256" key="2">
    <source>
        <dbReference type="ARBA" id="ARBA00005262"/>
    </source>
</evidence>
<dbReference type="GO" id="GO:0005886">
    <property type="term" value="C:plasma membrane"/>
    <property type="evidence" value="ECO:0007669"/>
    <property type="project" value="UniProtKB-SubCell"/>
</dbReference>
<dbReference type="RefSeq" id="WP_111932573.1">
    <property type="nucleotide sequence ID" value="NZ_CADFFP010000007.1"/>
</dbReference>
<dbReference type="Pfam" id="PF02417">
    <property type="entry name" value="Chromate_transp"/>
    <property type="match status" value="1"/>
</dbReference>
<reference evidence="9 10" key="1">
    <citation type="submission" date="2018-06" db="EMBL/GenBank/DDBJ databases">
        <title>Genomic Encyclopedia of Type Strains, Phase III (KMG-III): the genomes of soil and plant-associated and newly described type strains.</title>
        <authorList>
            <person name="Whitman W."/>
        </authorList>
    </citation>
    <scope>NUCLEOTIDE SEQUENCE [LARGE SCALE GENOMIC DNA]</scope>
    <source>
        <strain evidence="9 10">LMG 23644</strain>
    </source>
</reference>